<gene>
    <name evidence="1" type="ORF">HPB49_011269</name>
</gene>
<comment type="caution">
    <text evidence="1">The sequence shown here is derived from an EMBL/GenBank/DDBJ whole genome shotgun (WGS) entry which is preliminary data.</text>
</comment>
<name>A0ACB8CEV8_DERSI</name>
<evidence type="ECO:0000313" key="2">
    <source>
        <dbReference type="Proteomes" id="UP000821865"/>
    </source>
</evidence>
<protein>
    <submittedName>
        <fullName evidence="1">Uncharacterized protein</fullName>
    </submittedName>
</protein>
<sequence>MASEVFRIIRRLHLSKHFSDEMVLSTLAYKPQPGDLFLASYPKSGSTWTQHIMYNILMDAEQSTNPFDLLIRFPCLELQGAEAAVHAPKPSVFRSHLPFNKIPYSPEAKYVYIARNPYDSCVSFYYHTRDIPFYRFRNGTFDQFFELFMQGRVEHGEYFENVISWYEHRNDSNVLFLTYEELKKDTRDNVLKIAAFMGPEREEKLRKDPELINRVLENTSLEHMKRLLNYDAQKPP</sequence>
<evidence type="ECO:0000313" key="1">
    <source>
        <dbReference type="EMBL" id="KAH7941237.1"/>
    </source>
</evidence>
<dbReference type="Proteomes" id="UP000821865">
    <property type="component" value="Chromosome 7"/>
</dbReference>
<organism evidence="1 2">
    <name type="scientific">Dermacentor silvarum</name>
    <name type="common">Tick</name>
    <dbReference type="NCBI Taxonomy" id="543639"/>
    <lineage>
        <taxon>Eukaryota</taxon>
        <taxon>Metazoa</taxon>
        <taxon>Ecdysozoa</taxon>
        <taxon>Arthropoda</taxon>
        <taxon>Chelicerata</taxon>
        <taxon>Arachnida</taxon>
        <taxon>Acari</taxon>
        <taxon>Parasitiformes</taxon>
        <taxon>Ixodida</taxon>
        <taxon>Ixodoidea</taxon>
        <taxon>Ixodidae</taxon>
        <taxon>Rhipicephalinae</taxon>
        <taxon>Dermacentor</taxon>
    </lineage>
</organism>
<accession>A0ACB8CEV8</accession>
<keyword evidence="2" id="KW-1185">Reference proteome</keyword>
<proteinExistence type="predicted"/>
<dbReference type="EMBL" id="CM023476">
    <property type="protein sequence ID" value="KAH7941237.1"/>
    <property type="molecule type" value="Genomic_DNA"/>
</dbReference>
<reference evidence="1" key="1">
    <citation type="submission" date="2020-05" db="EMBL/GenBank/DDBJ databases">
        <title>Large-scale comparative analyses of tick genomes elucidate their genetic diversity and vector capacities.</title>
        <authorList>
            <person name="Jia N."/>
            <person name="Wang J."/>
            <person name="Shi W."/>
            <person name="Du L."/>
            <person name="Sun Y."/>
            <person name="Zhan W."/>
            <person name="Jiang J."/>
            <person name="Wang Q."/>
            <person name="Zhang B."/>
            <person name="Ji P."/>
            <person name="Sakyi L.B."/>
            <person name="Cui X."/>
            <person name="Yuan T."/>
            <person name="Jiang B."/>
            <person name="Yang W."/>
            <person name="Lam T.T.-Y."/>
            <person name="Chang Q."/>
            <person name="Ding S."/>
            <person name="Wang X."/>
            <person name="Zhu J."/>
            <person name="Ruan X."/>
            <person name="Zhao L."/>
            <person name="Wei J."/>
            <person name="Que T."/>
            <person name="Du C."/>
            <person name="Cheng J."/>
            <person name="Dai P."/>
            <person name="Han X."/>
            <person name="Huang E."/>
            <person name="Gao Y."/>
            <person name="Liu J."/>
            <person name="Shao H."/>
            <person name="Ye R."/>
            <person name="Li L."/>
            <person name="Wei W."/>
            <person name="Wang X."/>
            <person name="Wang C."/>
            <person name="Yang T."/>
            <person name="Huo Q."/>
            <person name="Li W."/>
            <person name="Guo W."/>
            <person name="Chen H."/>
            <person name="Zhou L."/>
            <person name="Ni X."/>
            <person name="Tian J."/>
            <person name="Zhou Y."/>
            <person name="Sheng Y."/>
            <person name="Liu T."/>
            <person name="Pan Y."/>
            <person name="Xia L."/>
            <person name="Li J."/>
            <person name="Zhao F."/>
            <person name="Cao W."/>
        </authorList>
    </citation>
    <scope>NUCLEOTIDE SEQUENCE</scope>
    <source>
        <strain evidence="1">Dsil-2018</strain>
    </source>
</reference>